<dbReference type="InterPro" id="IPR036457">
    <property type="entry name" value="PPM-type-like_dom_sf"/>
</dbReference>
<dbReference type="Pfam" id="PF13672">
    <property type="entry name" value="PP2C_2"/>
    <property type="match status" value="1"/>
</dbReference>
<dbReference type="PROSITE" id="PS00108">
    <property type="entry name" value="PROTEIN_KINASE_ST"/>
    <property type="match status" value="1"/>
</dbReference>
<dbReference type="PANTHER" id="PTHR43289:SF6">
    <property type="entry name" value="SERINE_THREONINE-PROTEIN KINASE NEKL-3"/>
    <property type="match status" value="1"/>
</dbReference>
<dbReference type="GO" id="GO:0004674">
    <property type="term" value="F:protein serine/threonine kinase activity"/>
    <property type="evidence" value="ECO:0007669"/>
    <property type="project" value="UniProtKB-KW"/>
</dbReference>
<keyword evidence="3 8" id="KW-0418">Kinase</keyword>
<feature type="domain" description="Protein kinase" evidence="5">
    <location>
        <begin position="275"/>
        <end position="539"/>
    </location>
</feature>
<dbReference type="RefSeq" id="WP_113879593.1">
    <property type="nucleotide sequence ID" value="NZ_QNSA01000004.1"/>
</dbReference>
<dbReference type="EMBL" id="QPJB01000004">
    <property type="protein sequence ID" value="RCW35669.1"/>
    <property type="molecule type" value="Genomic_DNA"/>
</dbReference>
<name>A0A368V3L0_MARNT</name>
<dbReference type="Proteomes" id="UP000253065">
    <property type="component" value="Unassembled WGS sequence"/>
</dbReference>
<keyword evidence="10" id="KW-1185">Reference proteome</keyword>
<evidence type="ECO:0000313" key="10">
    <source>
        <dbReference type="Proteomes" id="UP000253065"/>
    </source>
</evidence>
<dbReference type="EMBL" id="QNSA01000004">
    <property type="protein sequence ID" value="RBP75138.1"/>
    <property type="molecule type" value="Genomic_DNA"/>
</dbReference>
<dbReference type="CDD" id="cd00143">
    <property type="entry name" value="PP2Cc"/>
    <property type="match status" value="1"/>
</dbReference>
<accession>A0A368V3L0</accession>
<dbReference type="GO" id="GO:0005524">
    <property type="term" value="F:ATP binding"/>
    <property type="evidence" value="ECO:0007669"/>
    <property type="project" value="UniProtKB-KW"/>
</dbReference>
<sequence length="579" mass="65337">MSNCEQLTIEAGQFSSAGRKPANQDFHGLLIPDNHQRHSKGIAAGIADGISSSNVSQIASEAAVAGFLSDYYSTPESWSVKQSAERVLRASNAWLHAQTRQSRYRYDQDRGYVCTFSALVLKSATAHLFHVGDARIYRLQGNTLEQLTTDHRVWLSAEESCLNRALGLSPQLDIEYRSLALHRNDVFLMMTDGVYERLSAGDITLCLADNGDDLDHAARSLAQLALERGSEDNLTVQVLRVTRLPSRTQDASAQKAYRELPFAREPAPGEVLDGYRIIRALHISSRSHVYLARDERSGKQVAIKFPAMELRQYPDELERFVTERWIAQRVQSPHVVAIFAPERPQSCLYLATDFVEGCTLRQWMLDHPQPDLETVRQLAEQIIRGLRAFHRLEMVHQDLKPENVLITPDGRAMLVDFGATRVAGLEEAGKPAACYPVGAALYSAPELFLGEPGSWQSDQYALGVIIYQLLTGRLPYHTDVPRIRTRKQLQALTYRPARAWREDLPPWLDATLARATHPEPHRRYPALSELLYELRHPGRDWRARHHPPLMERHPVRFWQGVSALLLLALLTSLASGSWN</sequence>
<evidence type="ECO:0000256" key="1">
    <source>
        <dbReference type="ARBA" id="ARBA00022679"/>
    </source>
</evidence>
<dbReference type="InterPro" id="IPR011009">
    <property type="entry name" value="Kinase-like_dom_sf"/>
</dbReference>
<keyword evidence="2" id="KW-0547">Nucleotide-binding</keyword>
<dbReference type="SUPFAM" id="SSF81606">
    <property type="entry name" value="PP2C-like"/>
    <property type="match status" value="1"/>
</dbReference>
<dbReference type="AlphaFoldDB" id="A0A368V3L0"/>
<organism evidence="8 9">
    <name type="scientific">Marinobacter nauticus</name>
    <name type="common">Marinobacter hydrocarbonoclasticus</name>
    <name type="synonym">Marinobacter aquaeolei</name>
    <dbReference type="NCBI Taxonomy" id="2743"/>
    <lineage>
        <taxon>Bacteria</taxon>
        <taxon>Pseudomonadati</taxon>
        <taxon>Pseudomonadota</taxon>
        <taxon>Gammaproteobacteria</taxon>
        <taxon>Pseudomonadales</taxon>
        <taxon>Marinobacteraceae</taxon>
        <taxon>Marinobacter</taxon>
    </lineage>
</organism>
<dbReference type="SMART" id="SM00332">
    <property type="entry name" value="PP2Cc"/>
    <property type="match status" value="1"/>
</dbReference>
<dbReference type="PROSITE" id="PS51746">
    <property type="entry name" value="PPM_2"/>
    <property type="match status" value="1"/>
</dbReference>
<dbReference type="Gene3D" id="3.60.40.10">
    <property type="entry name" value="PPM-type phosphatase domain"/>
    <property type="match status" value="1"/>
</dbReference>
<evidence type="ECO:0000313" key="9">
    <source>
        <dbReference type="Proteomes" id="UP000252795"/>
    </source>
</evidence>
<dbReference type="PROSITE" id="PS50011">
    <property type="entry name" value="PROTEIN_KINASE_DOM"/>
    <property type="match status" value="1"/>
</dbReference>
<dbReference type="InterPro" id="IPR000719">
    <property type="entry name" value="Prot_kinase_dom"/>
</dbReference>
<protein>
    <submittedName>
        <fullName evidence="8">Serine/threonine protein kinase</fullName>
    </submittedName>
</protein>
<comment type="caution">
    <text evidence="8">The sequence shown here is derived from an EMBL/GenBank/DDBJ whole genome shotgun (WGS) entry which is preliminary data.</text>
</comment>
<evidence type="ECO:0000256" key="3">
    <source>
        <dbReference type="ARBA" id="ARBA00022777"/>
    </source>
</evidence>
<evidence type="ECO:0000313" key="7">
    <source>
        <dbReference type="EMBL" id="RBP75138.1"/>
    </source>
</evidence>
<dbReference type="SMART" id="SM00220">
    <property type="entry name" value="S_TKc"/>
    <property type="match status" value="1"/>
</dbReference>
<proteinExistence type="predicted"/>
<evidence type="ECO:0000256" key="4">
    <source>
        <dbReference type="ARBA" id="ARBA00022840"/>
    </source>
</evidence>
<dbReference type="InterPro" id="IPR008271">
    <property type="entry name" value="Ser/Thr_kinase_AS"/>
</dbReference>
<feature type="domain" description="PPM-type phosphatase" evidence="6">
    <location>
        <begin position="10"/>
        <end position="241"/>
    </location>
</feature>
<evidence type="ECO:0000259" key="6">
    <source>
        <dbReference type="PROSITE" id="PS51746"/>
    </source>
</evidence>
<dbReference type="Proteomes" id="UP000252795">
    <property type="component" value="Unassembled WGS sequence"/>
</dbReference>
<dbReference type="SMART" id="SM00331">
    <property type="entry name" value="PP2C_SIG"/>
    <property type="match status" value="1"/>
</dbReference>
<dbReference type="InterPro" id="IPR001932">
    <property type="entry name" value="PPM-type_phosphatase-like_dom"/>
</dbReference>
<dbReference type="Gene3D" id="1.10.510.10">
    <property type="entry name" value="Transferase(Phosphotransferase) domain 1"/>
    <property type="match status" value="1"/>
</dbReference>
<dbReference type="Pfam" id="PF00069">
    <property type="entry name" value="Pkinase"/>
    <property type="match status" value="1"/>
</dbReference>
<keyword evidence="1" id="KW-0808">Transferase</keyword>
<dbReference type="PANTHER" id="PTHR43289">
    <property type="entry name" value="MITOGEN-ACTIVATED PROTEIN KINASE KINASE KINASE 20-RELATED"/>
    <property type="match status" value="1"/>
</dbReference>
<dbReference type="SUPFAM" id="SSF56112">
    <property type="entry name" value="Protein kinase-like (PK-like)"/>
    <property type="match status" value="1"/>
</dbReference>
<keyword evidence="4" id="KW-0067">ATP-binding</keyword>
<gene>
    <name evidence="8" type="ORF">DET51_104288</name>
    <name evidence="7" type="ORF">DET64_104288</name>
</gene>
<dbReference type="Gene3D" id="3.30.200.20">
    <property type="entry name" value="Phosphorylase Kinase, domain 1"/>
    <property type="match status" value="1"/>
</dbReference>
<dbReference type="CDD" id="cd14014">
    <property type="entry name" value="STKc_PknB_like"/>
    <property type="match status" value="1"/>
</dbReference>
<evidence type="ECO:0000259" key="5">
    <source>
        <dbReference type="PROSITE" id="PS50011"/>
    </source>
</evidence>
<evidence type="ECO:0000313" key="8">
    <source>
        <dbReference type="EMBL" id="RCW35669.1"/>
    </source>
</evidence>
<keyword evidence="8" id="KW-0723">Serine/threonine-protein kinase</keyword>
<evidence type="ECO:0000256" key="2">
    <source>
        <dbReference type="ARBA" id="ARBA00022741"/>
    </source>
</evidence>
<reference evidence="8 9" key="1">
    <citation type="submission" date="2018-07" db="EMBL/GenBank/DDBJ databases">
        <title>Freshwater and sediment microbial communities from various areas in North America, analyzing microbe dynamics in response to fracking.</title>
        <authorList>
            <person name="Lamendella R."/>
        </authorList>
    </citation>
    <scope>NUCLEOTIDE SEQUENCE [LARGE SCALE GENOMIC DNA]</scope>
    <source>
        <strain evidence="8 9">114E</strain>
        <strain evidence="7 10">114E_o</strain>
    </source>
</reference>